<comment type="caution">
    <text evidence="1">The sequence shown here is derived from an EMBL/GenBank/DDBJ whole genome shotgun (WGS) entry which is preliminary data.</text>
</comment>
<reference evidence="1" key="1">
    <citation type="submission" date="2020-06" db="EMBL/GenBank/DDBJ databases">
        <title>Paenibacillus sp. nov., isolated from soil.</title>
        <authorList>
            <person name="Seo Y.L."/>
        </authorList>
    </citation>
    <scope>NUCLEOTIDE SEQUENCE [LARGE SCALE GENOMIC DNA]</scope>
    <source>
        <strain evidence="1">JW14</strain>
    </source>
</reference>
<dbReference type="Pfam" id="PF20119">
    <property type="entry name" value="DUF6509"/>
    <property type="match status" value="1"/>
</dbReference>
<evidence type="ECO:0000313" key="1">
    <source>
        <dbReference type="EMBL" id="NUU62947.1"/>
    </source>
</evidence>
<evidence type="ECO:0000313" key="2">
    <source>
        <dbReference type="Proteomes" id="UP000564806"/>
    </source>
</evidence>
<dbReference type="InterPro" id="IPR045424">
    <property type="entry name" value="DUF6509"/>
</dbReference>
<proteinExistence type="predicted"/>
<gene>
    <name evidence="1" type="ORF">HPT30_21595</name>
</gene>
<dbReference type="EMBL" id="JABWCS010000217">
    <property type="protein sequence ID" value="NUU62947.1"/>
    <property type="molecule type" value="Genomic_DNA"/>
</dbReference>
<dbReference type="Proteomes" id="UP000564806">
    <property type="component" value="Unassembled WGS sequence"/>
</dbReference>
<keyword evidence="2" id="KW-1185">Reference proteome</keyword>
<sequence length="96" mass="10854">MLTVKSYIVGQIKDPFGIISGKRYEFMVHLDIAEDDELFVDGGVSARTIVKVEDDVTSIVSYDLLGTATHQLLEFDLEEDEEAELLQFCKENLPKE</sequence>
<name>A0A850ETX5_9BACL</name>
<organism evidence="1 2">
    <name type="scientific">Paenibacillus agri</name>
    <dbReference type="NCBI Taxonomy" id="2744309"/>
    <lineage>
        <taxon>Bacteria</taxon>
        <taxon>Bacillati</taxon>
        <taxon>Bacillota</taxon>
        <taxon>Bacilli</taxon>
        <taxon>Bacillales</taxon>
        <taxon>Paenibacillaceae</taxon>
        <taxon>Paenibacillus</taxon>
    </lineage>
</organism>
<protein>
    <submittedName>
        <fullName evidence="1">Pullulanase</fullName>
    </submittedName>
</protein>
<dbReference type="AlphaFoldDB" id="A0A850ETX5"/>
<accession>A0A850ETX5</accession>
<dbReference type="RefSeq" id="WP_175373393.1">
    <property type="nucleotide sequence ID" value="NZ_JABWCS010000217.1"/>
</dbReference>